<dbReference type="Pfam" id="PF07686">
    <property type="entry name" value="V-set"/>
    <property type="match status" value="1"/>
</dbReference>
<proteinExistence type="predicted"/>
<gene>
    <name evidence="14" type="ORF">JOQ06_018987</name>
</gene>
<feature type="signal peptide" evidence="12">
    <location>
        <begin position="1"/>
        <end position="19"/>
    </location>
</feature>
<feature type="transmembrane region" description="Helical" evidence="11">
    <location>
        <begin position="235"/>
        <end position="258"/>
    </location>
</feature>
<feature type="chain" id="PRO_5041914029" description="V-set and immunoglobulin domain-containing protein 1" evidence="12">
    <location>
        <begin position="20"/>
        <end position="309"/>
    </location>
</feature>
<keyword evidence="3 11" id="KW-0812">Transmembrane</keyword>
<comment type="caution">
    <text evidence="14">The sequence shown here is derived from an EMBL/GenBank/DDBJ whole genome shotgun (WGS) entry which is preliminary data.</text>
</comment>
<dbReference type="InterPro" id="IPR003598">
    <property type="entry name" value="Ig_sub2"/>
</dbReference>
<evidence type="ECO:0000256" key="10">
    <source>
        <dbReference type="SAM" id="MobiDB-lite"/>
    </source>
</evidence>
<dbReference type="InterPro" id="IPR003599">
    <property type="entry name" value="Ig_sub"/>
</dbReference>
<dbReference type="GO" id="GO:0003382">
    <property type="term" value="P:epithelial cell morphogenesis"/>
    <property type="evidence" value="ECO:0007669"/>
    <property type="project" value="InterPro"/>
</dbReference>
<dbReference type="Pfam" id="PF13927">
    <property type="entry name" value="Ig_3"/>
    <property type="match status" value="1"/>
</dbReference>
<reference evidence="14" key="1">
    <citation type="submission" date="2022-11" db="EMBL/GenBank/DDBJ databases">
        <title>Chromosome-level genome of Pogonophryne albipinna.</title>
        <authorList>
            <person name="Jo E."/>
        </authorList>
    </citation>
    <scope>NUCLEOTIDE SEQUENCE</scope>
    <source>
        <strain evidence="14">SGF0006</strain>
        <tissue evidence="14">Muscle</tissue>
    </source>
</reference>
<feature type="compositionally biased region" description="Polar residues" evidence="10">
    <location>
        <begin position="278"/>
        <end position="299"/>
    </location>
</feature>
<sequence length="309" mass="33355">MCSTMSLLVLLSIIGCVELITVSTPHKYVNVTRGTDVLLPCTFVTSAPDTKKLNIQWDFVATSSTIPKPVYYYLSGTVDIATSYEGRIQPPFSPATTKNASIIIWNIQPSDTGVYSCQVHNLPDLEGVSEADIFVLVFETPSTPYCSVHGDVESGHLVTLTCHSEHGSPPPTYTWIRLDQARTRRPVMGRTTDTGILEIGNISQFEFGEYQCKATNGEGSSTCTIELNHDVGDGVIAGAVIGALLGCVLIILVVWFIAHTLKKHKYKAIKASEGNEMMRSSTQAPEASDSVTMATTPSNLHAEGDGPKA</sequence>
<protein>
    <recommendedName>
        <fullName evidence="2">V-set and immunoglobulin domain-containing protein 1</fullName>
    </recommendedName>
</protein>
<evidence type="ECO:0000256" key="4">
    <source>
        <dbReference type="ARBA" id="ARBA00022729"/>
    </source>
</evidence>
<dbReference type="SMART" id="SM00409">
    <property type="entry name" value="IG"/>
    <property type="match status" value="2"/>
</dbReference>
<dbReference type="AlphaFoldDB" id="A0AAD6AS23"/>
<dbReference type="InterPro" id="IPR013106">
    <property type="entry name" value="Ig_V-set"/>
</dbReference>
<name>A0AAD6AS23_9TELE</name>
<dbReference type="SMART" id="SM00408">
    <property type="entry name" value="IGc2"/>
    <property type="match status" value="2"/>
</dbReference>
<dbReference type="InterPro" id="IPR007110">
    <property type="entry name" value="Ig-like_dom"/>
</dbReference>
<organism evidence="14 15">
    <name type="scientific">Pogonophryne albipinna</name>
    <dbReference type="NCBI Taxonomy" id="1090488"/>
    <lineage>
        <taxon>Eukaryota</taxon>
        <taxon>Metazoa</taxon>
        <taxon>Chordata</taxon>
        <taxon>Craniata</taxon>
        <taxon>Vertebrata</taxon>
        <taxon>Euteleostomi</taxon>
        <taxon>Actinopterygii</taxon>
        <taxon>Neopterygii</taxon>
        <taxon>Teleostei</taxon>
        <taxon>Neoteleostei</taxon>
        <taxon>Acanthomorphata</taxon>
        <taxon>Eupercaria</taxon>
        <taxon>Perciformes</taxon>
        <taxon>Notothenioidei</taxon>
        <taxon>Pogonophryne</taxon>
    </lineage>
</organism>
<dbReference type="GO" id="GO:0005886">
    <property type="term" value="C:plasma membrane"/>
    <property type="evidence" value="ECO:0007669"/>
    <property type="project" value="InterPro"/>
</dbReference>
<dbReference type="EMBL" id="JAPTMU010000016">
    <property type="protein sequence ID" value="KAJ4929971.1"/>
    <property type="molecule type" value="Genomic_DNA"/>
</dbReference>
<keyword evidence="8" id="KW-1015">Disulfide bond</keyword>
<keyword evidence="4 12" id="KW-0732">Signal</keyword>
<evidence type="ECO:0000256" key="6">
    <source>
        <dbReference type="ARBA" id="ARBA00022989"/>
    </source>
</evidence>
<comment type="subcellular location">
    <subcellularLocation>
        <location evidence="1">Membrane</location>
        <topology evidence="1">Single-pass type I membrane protein</topology>
    </subcellularLocation>
</comment>
<evidence type="ECO:0000256" key="9">
    <source>
        <dbReference type="ARBA" id="ARBA00023319"/>
    </source>
</evidence>
<evidence type="ECO:0000313" key="14">
    <source>
        <dbReference type="EMBL" id="KAJ4929971.1"/>
    </source>
</evidence>
<feature type="domain" description="Ig-like" evidence="13">
    <location>
        <begin position="18"/>
        <end position="134"/>
    </location>
</feature>
<dbReference type="PROSITE" id="PS50835">
    <property type="entry name" value="IG_LIKE"/>
    <property type="match status" value="2"/>
</dbReference>
<keyword evidence="5" id="KW-0677">Repeat</keyword>
<evidence type="ECO:0000256" key="3">
    <source>
        <dbReference type="ARBA" id="ARBA00022692"/>
    </source>
</evidence>
<keyword evidence="9" id="KW-0393">Immunoglobulin domain</keyword>
<evidence type="ECO:0000256" key="11">
    <source>
        <dbReference type="SAM" id="Phobius"/>
    </source>
</evidence>
<evidence type="ECO:0000256" key="8">
    <source>
        <dbReference type="ARBA" id="ARBA00023157"/>
    </source>
</evidence>
<evidence type="ECO:0000256" key="5">
    <source>
        <dbReference type="ARBA" id="ARBA00022737"/>
    </source>
</evidence>
<evidence type="ECO:0000256" key="1">
    <source>
        <dbReference type="ARBA" id="ARBA00004479"/>
    </source>
</evidence>
<feature type="region of interest" description="Disordered" evidence="10">
    <location>
        <begin position="274"/>
        <end position="309"/>
    </location>
</feature>
<accession>A0AAD6AS23</accession>
<feature type="domain" description="Ig-like" evidence="13">
    <location>
        <begin position="141"/>
        <end position="228"/>
    </location>
</feature>
<dbReference type="InterPro" id="IPR036179">
    <property type="entry name" value="Ig-like_dom_sf"/>
</dbReference>
<dbReference type="Proteomes" id="UP001219934">
    <property type="component" value="Unassembled WGS sequence"/>
</dbReference>
<dbReference type="PANTHER" id="PTHR44974">
    <property type="entry name" value="V-SET AND IMMUNOGLOBULIN DOMAIN-CONTAINING PROTEIN 1"/>
    <property type="match status" value="1"/>
</dbReference>
<dbReference type="Gene3D" id="2.60.40.10">
    <property type="entry name" value="Immunoglobulins"/>
    <property type="match status" value="2"/>
</dbReference>
<evidence type="ECO:0000256" key="2">
    <source>
        <dbReference type="ARBA" id="ARBA00017514"/>
    </source>
</evidence>
<evidence type="ECO:0000313" key="15">
    <source>
        <dbReference type="Proteomes" id="UP001219934"/>
    </source>
</evidence>
<dbReference type="PANTHER" id="PTHR44974:SF1">
    <property type="entry name" value="V-SET AND IMMUNOGLOBULIN DOMAIN-CONTAINING PROTEIN 1"/>
    <property type="match status" value="1"/>
</dbReference>
<dbReference type="SUPFAM" id="SSF48726">
    <property type="entry name" value="Immunoglobulin"/>
    <property type="match status" value="2"/>
</dbReference>
<dbReference type="InterPro" id="IPR029861">
    <property type="entry name" value="VSIG1"/>
</dbReference>
<evidence type="ECO:0000256" key="12">
    <source>
        <dbReference type="SAM" id="SignalP"/>
    </source>
</evidence>
<keyword evidence="15" id="KW-1185">Reference proteome</keyword>
<evidence type="ECO:0000259" key="13">
    <source>
        <dbReference type="PROSITE" id="PS50835"/>
    </source>
</evidence>
<keyword evidence="6 11" id="KW-1133">Transmembrane helix</keyword>
<dbReference type="InterPro" id="IPR013783">
    <property type="entry name" value="Ig-like_fold"/>
</dbReference>
<dbReference type="GO" id="GO:0030277">
    <property type="term" value="P:maintenance of gastrointestinal epithelium"/>
    <property type="evidence" value="ECO:0007669"/>
    <property type="project" value="InterPro"/>
</dbReference>
<keyword evidence="7 11" id="KW-0472">Membrane</keyword>
<evidence type="ECO:0000256" key="7">
    <source>
        <dbReference type="ARBA" id="ARBA00023136"/>
    </source>
</evidence>
<dbReference type="SMART" id="SM00406">
    <property type="entry name" value="IGv"/>
    <property type="match status" value="1"/>
</dbReference>